<sequence length="728" mass="77564">MGSASLAAGAWAKPLSPEKAMRADRCDSSPSCSYSALPFPQGQRNLKPLKLPQRKLFSPPPLDRAPRVPPTKVHLSDPLWSQPGGGHDSDDESEPSPRGWRSIDDGMGLNPLAAQQVQWFRSTWPYIQGHRGSTFVIVLPGEVSRDKQVLDGFLQDVALLHGLGVKILLVCGSQSQIDDLLHQKGLQPRFVGAYRVTDTEALEAAMEASGRIRLKIEAKLSRGPSIPSIRRHGENERWHEMGVSVASGNFVAAKRRGIIGGVDYGNTGEVKRVDVARIKERLNSGCVVVLSNLGYTAAGEVLNCNAYEVATAAATALGADKMLCMLDGSVFDDNGRLLRWMTLQEADSLVRERAETSGAAANYVDLMKGPPCITLLSGPGYGKTLDLDEKVYTNGRRVNGASENGRGVNGGSVNGASVNGASVNGASMNGAGANGAGANGAEELCDLSEECATGHALINGMNGMNGMTGIEAGGFSQAGQILTDANGNVYKTTPWKRGFPVKGGDRLEGGDGYLAELAAAVYACKGGVRRVHLVDATVGGSLLLELYTRDGIGTMISSDLYEGTRGATSRDLVWIQGLLKPLEDDGILVKRSEEQMTEDLPYFTVVERDGAVIACAALFPLPGGRCAEVAAFAVAPECRGHGRGDNLLDYLEKKAMALGLERLVLLTTRTADWFMQRGFVEGSLGDLPPERRARVNTSRGSKVFVKELNDVGSPRSSYGTDARFSARV</sequence>
<dbReference type="SUPFAM" id="SSF53633">
    <property type="entry name" value="Carbamate kinase-like"/>
    <property type="match status" value="2"/>
</dbReference>
<feature type="domain" description="N-acetyltransferase" evidence="8">
    <location>
        <begin position="562"/>
        <end position="709"/>
    </location>
</feature>
<organism evidence="9 10">
    <name type="scientific">Klebsormidium nitens</name>
    <name type="common">Green alga</name>
    <name type="synonym">Ulothrix nitens</name>
    <dbReference type="NCBI Taxonomy" id="105231"/>
    <lineage>
        <taxon>Eukaryota</taxon>
        <taxon>Viridiplantae</taxon>
        <taxon>Streptophyta</taxon>
        <taxon>Klebsormidiophyceae</taxon>
        <taxon>Klebsormidiales</taxon>
        <taxon>Klebsormidiaceae</taxon>
        <taxon>Klebsormidium</taxon>
    </lineage>
</organism>
<evidence type="ECO:0000256" key="1">
    <source>
        <dbReference type="ARBA" id="ARBA00004925"/>
    </source>
</evidence>
<dbReference type="InterPro" id="IPR016181">
    <property type="entry name" value="Acyl_CoA_acyltransferase"/>
</dbReference>
<evidence type="ECO:0000256" key="7">
    <source>
        <dbReference type="SAM" id="MobiDB-lite"/>
    </source>
</evidence>
<dbReference type="EMBL" id="DF237186">
    <property type="protein sequence ID" value="GAQ85480.1"/>
    <property type="molecule type" value="Genomic_DNA"/>
</dbReference>
<dbReference type="AlphaFoldDB" id="A0A1Y1I3H1"/>
<gene>
    <name evidence="9" type="ORF">KFL_002370140</name>
</gene>
<dbReference type="PANTHER" id="PTHR30602:SF12">
    <property type="entry name" value="AMINO-ACID ACETYLTRANSFERASE NAGS1, CHLOROPLASTIC-RELATED"/>
    <property type="match status" value="1"/>
</dbReference>
<evidence type="ECO:0000256" key="3">
    <source>
        <dbReference type="ARBA" id="ARBA00012697"/>
    </source>
</evidence>
<evidence type="ECO:0000313" key="9">
    <source>
        <dbReference type="EMBL" id="GAQ85480.1"/>
    </source>
</evidence>
<dbReference type="SUPFAM" id="SSF55729">
    <property type="entry name" value="Acyl-CoA N-acyltransferases (Nat)"/>
    <property type="match status" value="1"/>
</dbReference>
<dbReference type="GO" id="GO:0005737">
    <property type="term" value="C:cytoplasm"/>
    <property type="evidence" value="ECO:0007669"/>
    <property type="project" value="InterPro"/>
</dbReference>
<dbReference type="CDD" id="cd04301">
    <property type="entry name" value="NAT_SF"/>
    <property type="match status" value="1"/>
</dbReference>
<evidence type="ECO:0000313" key="10">
    <source>
        <dbReference type="Proteomes" id="UP000054558"/>
    </source>
</evidence>
<comment type="catalytic activity">
    <reaction evidence="6">
        <text>L-glutamate + acetyl-CoA = N-acetyl-L-glutamate + CoA + H(+)</text>
        <dbReference type="Rhea" id="RHEA:24292"/>
        <dbReference type="ChEBI" id="CHEBI:15378"/>
        <dbReference type="ChEBI" id="CHEBI:29985"/>
        <dbReference type="ChEBI" id="CHEBI:44337"/>
        <dbReference type="ChEBI" id="CHEBI:57287"/>
        <dbReference type="ChEBI" id="CHEBI:57288"/>
        <dbReference type="EC" id="2.3.1.1"/>
    </reaction>
</comment>
<keyword evidence="10" id="KW-1185">Reference proteome</keyword>
<dbReference type="GO" id="GO:0006526">
    <property type="term" value="P:L-arginine biosynthetic process"/>
    <property type="evidence" value="ECO:0000318"/>
    <property type="project" value="GO_Central"/>
</dbReference>
<dbReference type="OMA" id="KRKYNWD"/>
<evidence type="ECO:0000256" key="4">
    <source>
        <dbReference type="ARBA" id="ARBA00022679"/>
    </source>
</evidence>
<name>A0A1Y1I3H1_KLENI</name>
<dbReference type="GO" id="GO:0004042">
    <property type="term" value="F:L-glutamate N-acetyltransferase activity"/>
    <property type="evidence" value="ECO:0007669"/>
    <property type="project" value="InterPro"/>
</dbReference>
<evidence type="ECO:0000256" key="2">
    <source>
        <dbReference type="ARBA" id="ARBA00009145"/>
    </source>
</evidence>
<feature type="compositionally biased region" description="Pro residues" evidence="7">
    <location>
        <begin position="58"/>
        <end position="69"/>
    </location>
</feature>
<dbReference type="Gene3D" id="3.40.1160.10">
    <property type="entry name" value="Acetylglutamate kinase-like"/>
    <property type="match status" value="2"/>
</dbReference>
<dbReference type="STRING" id="105231.A0A1Y1I3H1"/>
<evidence type="ECO:0000256" key="5">
    <source>
        <dbReference type="ARBA" id="ARBA00023315"/>
    </source>
</evidence>
<dbReference type="InterPro" id="IPR000182">
    <property type="entry name" value="GNAT_dom"/>
</dbReference>
<dbReference type="NCBIfam" id="TIGR01890">
    <property type="entry name" value="N-Ac-Glu-synth"/>
    <property type="match status" value="1"/>
</dbReference>
<evidence type="ECO:0000256" key="6">
    <source>
        <dbReference type="ARBA" id="ARBA00048372"/>
    </source>
</evidence>
<dbReference type="HAMAP" id="MF_01105">
    <property type="entry name" value="N_acetyl_glu_synth"/>
    <property type="match status" value="1"/>
</dbReference>
<comment type="similarity">
    <text evidence="2">Belongs to the acetyltransferase family. ArgA subfamily.</text>
</comment>
<keyword evidence="4" id="KW-0808">Transferase</keyword>
<feature type="region of interest" description="Disordered" evidence="7">
    <location>
        <begin position="1"/>
        <end position="103"/>
    </location>
</feature>
<proteinExistence type="inferred from homology"/>
<dbReference type="EC" id="2.3.1.1" evidence="3"/>
<dbReference type="Pfam" id="PF00696">
    <property type="entry name" value="AA_kinase"/>
    <property type="match status" value="1"/>
</dbReference>
<accession>A0A1Y1I3H1</accession>
<dbReference type="Pfam" id="PF00583">
    <property type="entry name" value="Acetyltransf_1"/>
    <property type="match status" value="1"/>
</dbReference>
<dbReference type="UniPathway" id="UPA00068">
    <property type="reaction ID" value="UER00106"/>
</dbReference>
<protein>
    <recommendedName>
        <fullName evidence="3">amino-acid N-acetyltransferase</fullName>
        <ecNumber evidence="3">2.3.1.1</ecNumber>
    </recommendedName>
</protein>
<dbReference type="InterPro" id="IPR010167">
    <property type="entry name" value="NH2A_AcTrfase"/>
</dbReference>
<comment type="pathway">
    <text evidence="1">Amino-acid biosynthesis; L-arginine biosynthesis; N(2)-acetyl-L-ornithine from L-glutamate: step 1/4.</text>
</comment>
<dbReference type="PROSITE" id="PS51186">
    <property type="entry name" value="GNAT"/>
    <property type="match status" value="1"/>
</dbReference>
<dbReference type="Proteomes" id="UP000054558">
    <property type="component" value="Unassembled WGS sequence"/>
</dbReference>
<reference evidence="9 10" key="1">
    <citation type="journal article" date="2014" name="Nat. Commun.">
        <title>Klebsormidium flaccidum genome reveals primary factors for plant terrestrial adaptation.</title>
        <authorList>
            <person name="Hori K."/>
            <person name="Maruyama F."/>
            <person name="Fujisawa T."/>
            <person name="Togashi T."/>
            <person name="Yamamoto N."/>
            <person name="Seo M."/>
            <person name="Sato S."/>
            <person name="Yamada T."/>
            <person name="Mori H."/>
            <person name="Tajima N."/>
            <person name="Moriyama T."/>
            <person name="Ikeuchi M."/>
            <person name="Watanabe M."/>
            <person name="Wada H."/>
            <person name="Kobayashi K."/>
            <person name="Saito M."/>
            <person name="Masuda T."/>
            <person name="Sasaki-Sekimoto Y."/>
            <person name="Mashiguchi K."/>
            <person name="Awai K."/>
            <person name="Shimojima M."/>
            <person name="Masuda S."/>
            <person name="Iwai M."/>
            <person name="Nobusawa T."/>
            <person name="Narise T."/>
            <person name="Kondo S."/>
            <person name="Saito H."/>
            <person name="Sato R."/>
            <person name="Murakawa M."/>
            <person name="Ihara Y."/>
            <person name="Oshima-Yamada Y."/>
            <person name="Ohtaka K."/>
            <person name="Satoh M."/>
            <person name="Sonobe K."/>
            <person name="Ishii M."/>
            <person name="Ohtani R."/>
            <person name="Kanamori-Sato M."/>
            <person name="Honoki R."/>
            <person name="Miyazaki D."/>
            <person name="Mochizuki H."/>
            <person name="Umetsu J."/>
            <person name="Higashi K."/>
            <person name="Shibata D."/>
            <person name="Kamiya Y."/>
            <person name="Sato N."/>
            <person name="Nakamura Y."/>
            <person name="Tabata S."/>
            <person name="Ida S."/>
            <person name="Kurokawa K."/>
            <person name="Ohta H."/>
        </authorList>
    </citation>
    <scope>NUCLEOTIDE SEQUENCE [LARGE SCALE GENOMIC DNA]</scope>
    <source>
        <strain evidence="9 10">NIES-2285</strain>
    </source>
</reference>
<keyword evidence="5" id="KW-0012">Acyltransferase</keyword>
<dbReference type="Gene3D" id="3.40.630.30">
    <property type="match status" value="1"/>
</dbReference>
<dbReference type="OrthoDB" id="438291at2759"/>
<evidence type="ECO:0000259" key="8">
    <source>
        <dbReference type="PROSITE" id="PS51186"/>
    </source>
</evidence>
<dbReference type="InterPro" id="IPR001048">
    <property type="entry name" value="Asp/Glu/Uridylate_kinase"/>
</dbReference>
<dbReference type="PANTHER" id="PTHR30602">
    <property type="entry name" value="AMINO-ACID ACETYLTRANSFERASE"/>
    <property type="match status" value="1"/>
</dbReference>
<dbReference type="InterPro" id="IPR036393">
    <property type="entry name" value="AceGlu_kinase-like_sf"/>
</dbReference>
<dbReference type="GO" id="GO:0004358">
    <property type="term" value="F:L-glutamate N-acetyltransferase activity, acting on acetyl-L-ornithine as donor"/>
    <property type="evidence" value="ECO:0000318"/>
    <property type="project" value="GO_Central"/>
</dbReference>